<dbReference type="PANTHER" id="PTHR15503">
    <property type="entry name" value="LDOC1 RELATED"/>
    <property type="match status" value="1"/>
</dbReference>
<dbReference type="AlphaFoldDB" id="A0A6L2JUB7"/>
<dbReference type="GO" id="GO:0003964">
    <property type="term" value="F:RNA-directed DNA polymerase activity"/>
    <property type="evidence" value="ECO:0007669"/>
    <property type="project" value="UniProtKB-KW"/>
</dbReference>
<accession>A0A6L2JUB7</accession>
<dbReference type="CDD" id="cd00303">
    <property type="entry name" value="retropepsin_like"/>
    <property type="match status" value="1"/>
</dbReference>
<gene>
    <name evidence="3" type="ORF">Tci_011413</name>
</gene>
<keyword evidence="3" id="KW-0548">Nucleotidyltransferase</keyword>
<dbReference type="SUPFAM" id="SSF56672">
    <property type="entry name" value="DNA/RNA polymerases"/>
    <property type="match status" value="1"/>
</dbReference>
<name>A0A6L2JUB7_TANCI</name>
<proteinExistence type="predicted"/>
<organism evidence="3">
    <name type="scientific">Tanacetum cinerariifolium</name>
    <name type="common">Dalmatian daisy</name>
    <name type="synonym">Chrysanthemum cinerariifolium</name>
    <dbReference type="NCBI Taxonomy" id="118510"/>
    <lineage>
        <taxon>Eukaryota</taxon>
        <taxon>Viridiplantae</taxon>
        <taxon>Streptophyta</taxon>
        <taxon>Embryophyta</taxon>
        <taxon>Tracheophyta</taxon>
        <taxon>Spermatophyta</taxon>
        <taxon>Magnoliopsida</taxon>
        <taxon>eudicotyledons</taxon>
        <taxon>Gunneridae</taxon>
        <taxon>Pentapetalae</taxon>
        <taxon>asterids</taxon>
        <taxon>campanulids</taxon>
        <taxon>Asterales</taxon>
        <taxon>Asteraceae</taxon>
        <taxon>Asteroideae</taxon>
        <taxon>Anthemideae</taxon>
        <taxon>Anthemidinae</taxon>
        <taxon>Tanacetum</taxon>
    </lineage>
</organism>
<dbReference type="PANTHER" id="PTHR15503:SF45">
    <property type="entry name" value="RNA-DIRECTED DNA POLYMERASE HOMOLOG"/>
    <property type="match status" value="1"/>
</dbReference>
<evidence type="ECO:0000256" key="1">
    <source>
        <dbReference type="PROSITE-ProRule" id="PRU00047"/>
    </source>
</evidence>
<dbReference type="Gene3D" id="3.10.10.10">
    <property type="entry name" value="HIV Type 1 Reverse Transcriptase, subunit A, domain 1"/>
    <property type="match status" value="1"/>
</dbReference>
<dbReference type="PROSITE" id="PS50158">
    <property type="entry name" value="ZF_CCHC"/>
    <property type="match status" value="1"/>
</dbReference>
<dbReference type="Gene3D" id="2.40.70.10">
    <property type="entry name" value="Acid Proteases"/>
    <property type="match status" value="1"/>
</dbReference>
<keyword evidence="1" id="KW-0863">Zinc-finger</keyword>
<reference evidence="3" key="1">
    <citation type="journal article" date="2019" name="Sci. Rep.">
        <title>Draft genome of Tanacetum cinerariifolium, the natural source of mosquito coil.</title>
        <authorList>
            <person name="Yamashiro T."/>
            <person name="Shiraishi A."/>
            <person name="Satake H."/>
            <person name="Nakayama K."/>
        </authorList>
    </citation>
    <scope>NUCLEOTIDE SEQUENCE</scope>
</reference>
<dbReference type="InterPro" id="IPR043502">
    <property type="entry name" value="DNA/RNA_pol_sf"/>
</dbReference>
<evidence type="ECO:0000259" key="2">
    <source>
        <dbReference type="PROSITE" id="PS50158"/>
    </source>
</evidence>
<dbReference type="Pfam" id="PF08284">
    <property type="entry name" value="RVP_2"/>
    <property type="match status" value="1"/>
</dbReference>
<feature type="domain" description="CCHC-type" evidence="2">
    <location>
        <begin position="31"/>
        <end position="46"/>
    </location>
</feature>
<dbReference type="InterPro" id="IPR032567">
    <property type="entry name" value="RTL1-rel"/>
</dbReference>
<dbReference type="GO" id="GO:0003676">
    <property type="term" value="F:nucleic acid binding"/>
    <property type="evidence" value="ECO:0007669"/>
    <property type="project" value="InterPro"/>
</dbReference>
<evidence type="ECO:0000313" key="3">
    <source>
        <dbReference type="EMBL" id="GEU39435.1"/>
    </source>
</evidence>
<dbReference type="EMBL" id="BKCJ010001173">
    <property type="protein sequence ID" value="GEU39435.1"/>
    <property type="molecule type" value="Genomic_DNA"/>
</dbReference>
<keyword evidence="3" id="KW-0695">RNA-directed DNA polymerase</keyword>
<keyword evidence="1" id="KW-0862">Zinc</keyword>
<sequence>MTGSPCKGLSCGGQTGDANKCDESGNNQRACYECGNPDHFSDICPRLNRAPGQVGNRLTIEGNRNQRNNMNQARGRAFNVNANDALLDPNVVTGTFSLNNHYVTVLFDYGTDFSFISTKFVSLLDVKSSVLRSSLAIEIAIGKMIETNRIVRRYTLVLEGFSFIIDLIPFGHGSFDVIVGIDWLSKHKAAIICHEKVVRMPLGSGKVLQVQGERTRENPKSMMSTMVDAQKVEYIPIVRNFPKVFPEDLSGLPPHRQVKFSIDLIPRAALVAKSPYRLAPFEMKELSEQLQALQDKGFIRPSHSP</sequence>
<keyword evidence="1" id="KW-0479">Metal-binding</keyword>
<comment type="caution">
    <text evidence="3">The sequence shown here is derived from an EMBL/GenBank/DDBJ whole genome shotgun (WGS) entry which is preliminary data.</text>
</comment>
<dbReference type="InterPro" id="IPR001878">
    <property type="entry name" value="Znf_CCHC"/>
</dbReference>
<keyword evidence="3" id="KW-0808">Transferase</keyword>
<dbReference type="InterPro" id="IPR021109">
    <property type="entry name" value="Peptidase_aspartic_dom_sf"/>
</dbReference>
<dbReference type="SUPFAM" id="SSF50630">
    <property type="entry name" value="Acid proteases"/>
    <property type="match status" value="1"/>
</dbReference>
<protein>
    <submittedName>
        <fullName evidence="3">Putative reverse transcriptase domain-containing protein</fullName>
    </submittedName>
</protein>
<dbReference type="GO" id="GO:0008270">
    <property type="term" value="F:zinc ion binding"/>
    <property type="evidence" value="ECO:0007669"/>
    <property type="project" value="UniProtKB-KW"/>
</dbReference>